<name>A0A448WC94_9PLAT</name>
<feature type="compositionally biased region" description="Polar residues" evidence="1">
    <location>
        <begin position="136"/>
        <end position="148"/>
    </location>
</feature>
<feature type="non-terminal residue" evidence="2">
    <location>
        <position position="1"/>
    </location>
</feature>
<feature type="compositionally biased region" description="Polar residues" evidence="1">
    <location>
        <begin position="65"/>
        <end position="87"/>
    </location>
</feature>
<evidence type="ECO:0000256" key="1">
    <source>
        <dbReference type="SAM" id="MobiDB-lite"/>
    </source>
</evidence>
<dbReference type="Proteomes" id="UP000784294">
    <property type="component" value="Unassembled WGS sequence"/>
</dbReference>
<reference evidence="2" key="1">
    <citation type="submission" date="2018-11" db="EMBL/GenBank/DDBJ databases">
        <authorList>
            <consortium name="Pathogen Informatics"/>
        </authorList>
    </citation>
    <scope>NUCLEOTIDE SEQUENCE</scope>
</reference>
<dbReference type="AlphaFoldDB" id="A0A448WC94"/>
<dbReference type="EMBL" id="CAAALY010003526">
    <property type="protein sequence ID" value="VEL08263.1"/>
    <property type="molecule type" value="Genomic_DNA"/>
</dbReference>
<evidence type="ECO:0000313" key="2">
    <source>
        <dbReference type="EMBL" id="VEL08263.1"/>
    </source>
</evidence>
<evidence type="ECO:0000313" key="3">
    <source>
        <dbReference type="Proteomes" id="UP000784294"/>
    </source>
</evidence>
<keyword evidence="3" id="KW-1185">Reference proteome</keyword>
<comment type="caution">
    <text evidence="2">The sequence shown here is derived from an EMBL/GenBank/DDBJ whole genome shotgun (WGS) entry which is preliminary data.</text>
</comment>
<gene>
    <name evidence="2" type="ORF">PXEA_LOCUS1703</name>
</gene>
<sequence>VYAPTCNSSFFGPEIVPIRCPTVSTAPHRFSASTLPVDPVAGVLNPAPDENSNCPTPQEDAVSRTGPSGQSSVSRATGSGATETVGTGNRPGGPATGSAWGRCGPAKVTGRGGPRHHLAGSVATVVMNAINASFSSPTAPAETGSSSQLDKHRTSHTSAGKCHVLDTASLSGGLAWRVSGSSGLLVQQTSGPCAGSCSGQPALASVTANPYGIELSCGFGTTSSSLASKQLHLPPIQPVVGWANLRSHAEAIGEARLLHSVSPLAIWRQALLKVYSLGL</sequence>
<proteinExistence type="predicted"/>
<feature type="region of interest" description="Disordered" evidence="1">
    <location>
        <begin position="45"/>
        <end position="101"/>
    </location>
</feature>
<protein>
    <submittedName>
        <fullName evidence="2">Uncharacterized protein</fullName>
    </submittedName>
</protein>
<accession>A0A448WC94</accession>
<feature type="region of interest" description="Disordered" evidence="1">
    <location>
        <begin position="136"/>
        <end position="156"/>
    </location>
</feature>
<organism evidence="2 3">
    <name type="scientific">Protopolystoma xenopodis</name>
    <dbReference type="NCBI Taxonomy" id="117903"/>
    <lineage>
        <taxon>Eukaryota</taxon>
        <taxon>Metazoa</taxon>
        <taxon>Spiralia</taxon>
        <taxon>Lophotrochozoa</taxon>
        <taxon>Platyhelminthes</taxon>
        <taxon>Monogenea</taxon>
        <taxon>Polyopisthocotylea</taxon>
        <taxon>Polystomatidea</taxon>
        <taxon>Polystomatidae</taxon>
        <taxon>Protopolystoma</taxon>
    </lineage>
</organism>